<dbReference type="EMBL" id="FZOQ01000017">
    <property type="protein sequence ID" value="SNS92981.1"/>
    <property type="molecule type" value="Genomic_DNA"/>
</dbReference>
<organism evidence="3 4">
    <name type="scientific">Pontibacter ummariensis</name>
    <dbReference type="NCBI Taxonomy" id="1610492"/>
    <lineage>
        <taxon>Bacteria</taxon>
        <taxon>Pseudomonadati</taxon>
        <taxon>Bacteroidota</taxon>
        <taxon>Cytophagia</taxon>
        <taxon>Cytophagales</taxon>
        <taxon>Hymenobacteraceae</taxon>
        <taxon>Pontibacter</taxon>
    </lineage>
</organism>
<evidence type="ECO:0000256" key="1">
    <source>
        <dbReference type="PIRSR" id="PIRSR613078-1"/>
    </source>
</evidence>
<name>A0A239IHE5_9BACT</name>
<feature type="active site" description="Tele-phosphohistidine intermediate" evidence="1">
    <location>
        <position position="9"/>
    </location>
</feature>
<protein>
    <submittedName>
        <fullName evidence="3">Phosphohistidine phosphatase</fullName>
    </submittedName>
</protein>
<dbReference type="Gene3D" id="3.40.50.1240">
    <property type="entry name" value="Phosphoglycerate mutase-like"/>
    <property type="match status" value="1"/>
</dbReference>
<dbReference type="InterPro" id="IPR029033">
    <property type="entry name" value="His_PPase_superfam"/>
</dbReference>
<dbReference type="OrthoDB" id="9810154at2"/>
<dbReference type="SMART" id="SM00855">
    <property type="entry name" value="PGAM"/>
    <property type="match status" value="1"/>
</dbReference>
<evidence type="ECO:0000256" key="2">
    <source>
        <dbReference type="PIRSR" id="PIRSR613078-2"/>
    </source>
</evidence>
<dbReference type="InterPro" id="IPR013078">
    <property type="entry name" value="His_Pase_superF_clade-1"/>
</dbReference>
<proteinExistence type="predicted"/>
<dbReference type="AlphaFoldDB" id="A0A239IHE5"/>
<keyword evidence="4" id="KW-1185">Reference proteome</keyword>
<dbReference type="RefSeq" id="WP_089320501.1">
    <property type="nucleotide sequence ID" value="NZ_FZOQ01000017.1"/>
</dbReference>
<evidence type="ECO:0000313" key="4">
    <source>
        <dbReference type="Proteomes" id="UP000198432"/>
    </source>
</evidence>
<dbReference type="SUPFAM" id="SSF53254">
    <property type="entry name" value="Phosphoglycerate mutase-like"/>
    <property type="match status" value="1"/>
</dbReference>
<dbReference type="CDD" id="cd07067">
    <property type="entry name" value="HP_PGM_like"/>
    <property type="match status" value="1"/>
</dbReference>
<gene>
    <name evidence="3" type="ORF">SAMN06296052_11755</name>
</gene>
<feature type="binding site" evidence="2">
    <location>
        <position position="58"/>
    </location>
    <ligand>
        <name>substrate</name>
    </ligand>
</feature>
<reference evidence="4" key="1">
    <citation type="submission" date="2017-06" db="EMBL/GenBank/DDBJ databases">
        <authorList>
            <person name="Varghese N."/>
            <person name="Submissions S."/>
        </authorList>
    </citation>
    <scope>NUCLEOTIDE SEQUENCE [LARGE SCALE GENOMIC DNA]</scope>
    <source>
        <strain evidence="4">NKM1</strain>
    </source>
</reference>
<evidence type="ECO:0000313" key="3">
    <source>
        <dbReference type="EMBL" id="SNS92981.1"/>
    </source>
</evidence>
<accession>A0A239IHE5</accession>
<dbReference type="Proteomes" id="UP000198432">
    <property type="component" value="Unassembled WGS sequence"/>
</dbReference>
<feature type="active site" description="Proton donor/acceptor" evidence="1">
    <location>
        <position position="81"/>
    </location>
</feature>
<sequence>MKKLYILRHAKSSWKYENLSDHDRPLKKRGRKDAPLMGQELAARGVMPDLIISSPAVRALSTATLVAHEMEYDPDNIRVDERLYGADTDDLLEVVQKAPADIKSLMIVGHNETITEFANLLSQEVIARLPTTGVVGLSFDCDSWDEIGKENATLLFYDFPKNYK</sequence>
<dbReference type="PANTHER" id="PTHR47623:SF1">
    <property type="entry name" value="OS09G0287300 PROTEIN"/>
    <property type="match status" value="1"/>
</dbReference>
<dbReference type="PANTHER" id="PTHR47623">
    <property type="entry name" value="OS09G0287300 PROTEIN"/>
    <property type="match status" value="1"/>
</dbReference>
<feature type="binding site" evidence="2">
    <location>
        <begin position="81"/>
        <end position="84"/>
    </location>
    <ligand>
        <name>substrate</name>
    </ligand>
</feature>
<dbReference type="Pfam" id="PF00300">
    <property type="entry name" value="His_Phos_1"/>
    <property type="match status" value="1"/>
</dbReference>